<evidence type="ECO:0000313" key="3">
    <source>
        <dbReference type="Proteomes" id="UP000774326"/>
    </source>
</evidence>
<dbReference type="AlphaFoldDB" id="A0A9P8QAW4"/>
<organism evidence="2 3">
    <name type="scientific">Wickerhamomyces pijperi</name>
    <name type="common">Yeast</name>
    <name type="synonym">Pichia pijperi</name>
    <dbReference type="NCBI Taxonomy" id="599730"/>
    <lineage>
        <taxon>Eukaryota</taxon>
        <taxon>Fungi</taxon>
        <taxon>Dikarya</taxon>
        <taxon>Ascomycota</taxon>
        <taxon>Saccharomycotina</taxon>
        <taxon>Saccharomycetes</taxon>
        <taxon>Phaffomycetales</taxon>
        <taxon>Wickerhamomycetaceae</taxon>
        <taxon>Wickerhamomyces</taxon>
    </lineage>
</organism>
<sequence length="219" mass="24947">MQFIIILVRIWVRLDDLIPGEQITSDEEQQTSRGNIDNTTIDGRNPVLGWRVFTIRRSGSQLDTNDRRENTNETNNAKVDHDACANRAKDITHPTNNRPANNDTNRDHCSDIGTLFGRVTQRDGEISQVVKQDHIPKKRDRNVQSHDKEWQRLHHLQIIDLENRLHVTVTGLDKDNTSPGAKSADDPLNDQRPSQTDVIDNGLERKTEHDTAHTSTKDG</sequence>
<proteinExistence type="predicted"/>
<reference evidence="2" key="2">
    <citation type="submission" date="2021-01" db="EMBL/GenBank/DDBJ databases">
        <authorList>
            <person name="Schikora-Tamarit M.A."/>
        </authorList>
    </citation>
    <scope>NUCLEOTIDE SEQUENCE</scope>
    <source>
        <strain evidence="2">CBS2887</strain>
    </source>
</reference>
<gene>
    <name evidence="2" type="ORF">WICPIJ_002931</name>
</gene>
<feature type="region of interest" description="Disordered" evidence="1">
    <location>
        <begin position="171"/>
        <end position="219"/>
    </location>
</feature>
<accession>A0A9P8QAW4</accession>
<feature type="compositionally biased region" description="Basic and acidic residues" evidence="1">
    <location>
        <begin position="202"/>
        <end position="219"/>
    </location>
</feature>
<dbReference type="Proteomes" id="UP000774326">
    <property type="component" value="Unassembled WGS sequence"/>
</dbReference>
<evidence type="ECO:0000313" key="2">
    <source>
        <dbReference type="EMBL" id="KAH3686094.1"/>
    </source>
</evidence>
<name>A0A9P8QAW4_WICPI</name>
<dbReference type="EMBL" id="JAEUBG010001654">
    <property type="protein sequence ID" value="KAH3686094.1"/>
    <property type="molecule type" value="Genomic_DNA"/>
</dbReference>
<keyword evidence="3" id="KW-1185">Reference proteome</keyword>
<comment type="caution">
    <text evidence="2">The sequence shown here is derived from an EMBL/GenBank/DDBJ whole genome shotgun (WGS) entry which is preliminary data.</text>
</comment>
<reference evidence="2" key="1">
    <citation type="journal article" date="2021" name="Open Biol.">
        <title>Shared evolutionary footprints suggest mitochondrial oxidative damage underlies multiple complex I losses in fungi.</title>
        <authorList>
            <person name="Schikora-Tamarit M.A."/>
            <person name="Marcet-Houben M."/>
            <person name="Nosek J."/>
            <person name="Gabaldon T."/>
        </authorList>
    </citation>
    <scope>NUCLEOTIDE SEQUENCE</scope>
    <source>
        <strain evidence="2">CBS2887</strain>
    </source>
</reference>
<evidence type="ECO:0000256" key="1">
    <source>
        <dbReference type="SAM" id="MobiDB-lite"/>
    </source>
</evidence>
<protein>
    <submittedName>
        <fullName evidence="2">Uncharacterized protein</fullName>
    </submittedName>
</protein>